<accession>C5LHS8</accession>
<reference evidence="3 4" key="1">
    <citation type="submission" date="2008-07" db="EMBL/GenBank/DDBJ databases">
        <authorList>
            <person name="El-Sayed N."/>
            <person name="Caler E."/>
            <person name="Inman J."/>
            <person name="Amedeo P."/>
            <person name="Hass B."/>
            <person name="Wortman J."/>
        </authorList>
    </citation>
    <scope>NUCLEOTIDE SEQUENCE [LARGE SCALE GENOMIC DNA]</scope>
    <source>
        <strain evidence="4">ATCC 50983 / TXsc</strain>
    </source>
</reference>
<keyword evidence="4" id="KW-1185">Reference proteome</keyword>
<gene>
    <name evidence="3" type="ORF">Pmar_PMAR022979</name>
</gene>
<dbReference type="OrthoDB" id="413580at2759"/>
<name>C5LHS8_PERM5</name>
<dbReference type="Proteomes" id="UP000007800">
    <property type="component" value="Unassembled WGS sequence"/>
</dbReference>
<dbReference type="GO" id="GO:0140662">
    <property type="term" value="F:ATP-dependent protein folding chaperone"/>
    <property type="evidence" value="ECO:0007669"/>
    <property type="project" value="InterPro"/>
</dbReference>
<protein>
    <submittedName>
        <fullName evidence="3">Heat shock protein, putative</fullName>
    </submittedName>
</protein>
<dbReference type="GO" id="GO:0005524">
    <property type="term" value="F:ATP binding"/>
    <property type="evidence" value="ECO:0007669"/>
    <property type="project" value="UniProtKB-KW"/>
</dbReference>
<dbReference type="InterPro" id="IPR013126">
    <property type="entry name" value="Hsp_70_fam"/>
</dbReference>
<dbReference type="InterPro" id="IPR029047">
    <property type="entry name" value="HSP70_peptide-bd_sf"/>
</dbReference>
<keyword evidence="3" id="KW-0346">Stress response</keyword>
<keyword evidence="1" id="KW-0547">Nucleotide-binding</keyword>
<dbReference type="InParanoid" id="C5LHS8"/>
<proteinExistence type="predicted"/>
<evidence type="ECO:0000256" key="1">
    <source>
        <dbReference type="ARBA" id="ARBA00022741"/>
    </source>
</evidence>
<evidence type="ECO:0000313" key="3">
    <source>
        <dbReference type="EMBL" id="EER03682.1"/>
    </source>
</evidence>
<dbReference type="GeneID" id="9048099"/>
<feature type="non-terminal residue" evidence="3">
    <location>
        <position position="1"/>
    </location>
</feature>
<dbReference type="SUPFAM" id="SSF100920">
    <property type="entry name" value="Heat shock protein 70kD (HSP70), peptide-binding domain"/>
    <property type="match status" value="1"/>
</dbReference>
<evidence type="ECO:0000256" key="2">
    <source>
        <dbReference type="ARBA" id="ARBA00022840"/>
    </source>
</evidence>
<dbReference type="EMBL" id="GG682149">
    <property type="protein sequence ID" value="EER03682.1"/>
    <property type="molecule type" value="Genomic_DNA"/>
</dbReference>
<dbReference type="AlphaFoldDB" id="C5LHS8"/>
<organism evidence="4">
    <name type="scientific">Perkinsus marinus (strain ATCC 50983 / TXsc)</name>
    <dbReference type="NCBI Taxonomy" id="423536"/>
    <lineage>
        <taxon>Eukaryota</taxon>
        <taxon>Sar</taxon>
        <taxon>Alveolata</taxon>
        <taxon>Perkinsozoa</taxon>
        <taxon>Perkinsea</taxon>
        <taxon>Perkinsida</taxon>
        <taxon>Perkinsidae</taxon>
        <taxon>Perkinsus</taxon>
    </lineage>
</organism>
<dbReference type="Gene3D" id="2.60.34.10">
    <property type="entry name" value="Substrate Binding Domain Of DNAk, Chain A, domain 1"/>
    <property type="match status" value="1"/>
</dbReference>
<keyword evidence="2" id="KW-0067">ATP-binding</keyword>
<evidence type="ECO:0000313" key="4">
    <source>
        <dbReference type="Proteomes" id="UP000007800"/>
    </source>
</evidence>
<dbReference type="Pfam" id="PF00012">
    <property type="entry name" value="HSP70"/>
    <property type="match status" value="1"/>
</dbReference>
<sequence length="56" mass="6652">DKSTGKSNKITITNEKGRPSQFDIDRMVDEAEKYNAEDEANKRRRLRLRTLSRRTR</sequence>
<dbReference type="RefSeq" id="XP_002771866.1">
    <property type="nucleotide sequence ID" value="XM_002771820.1"/>
</dbReference>